<evidence type="ECO:0000313" key="1">
    <source>
        <dbReference type="EMBL" id="MBB2993888.1"/>
    </source>
</evidence>
<dbReference type="PANTHER" id="PTHR39185:SF1">
    <property type="entry name" value="SWARMING MOTILITY PROTEIN SWRD"/>
    <property type="match status" value="1"/>
</dbReference>
<reference evidence="1 2" key="1">
    <citation type="submission" date="2020-08" db="EMBL/GenBank/DDBJ databases">
        <title>Sequencing the genomes of 1000 actinobacteria strains.</title>
        <authorList>
            <person name="Klenk H.-P."/>
        </authorList>
    </citation>
    <scope>NUCLEOTIDE SEQUENCE [LARGE SCALE GENOMIC DNA]</scope>
    <source>
        <strain evidence="1 2">DSM 22826</strain>
    </source>
</reference>
<comment type="caution">
    <text evidence="1">The sequence shown here is derived from an EMBL/GenBank/DDBJ whole genome shotgun (WGS) entry which is preliminary data.</text>
</comment>
<sequence>MIVVTRLNATRFAINPDLIERIQENPDTVVVLVNGAKYVVTESMEELIGLIAAQRARVVSLAHLGGPEDRIPSTPQPLPRRP</sequence>
<keyword evidence="1" id="KW-0282">Flagellum</keyword>
<dbReference type="Pfam" id="PF06289">
    <property type="entry name" value="FlbD"/>
    <property type="match status" value="1"/>
</dbReference>
<keyword evidence="1" id="KW-0966">Cell projection</keyword>
<dbReference type="Proteomes" id="UP000523000">
    <property type="component" value="Unassembled WGS sequence"/>
</dbReference>
<evidence type="ECO:0000313" key="2">
    <source>
        <dbReference type="Proteomes" id="UP000523000"/>
    </source>
</evidence>
<organism evidence="1 2">
    <name type="scientific">Paeniglutamicibacter cryotolerans</name>
    <dbReference type="NCBI Taxonomy" id="670079"/>
    <lineage>
        <taxon>Bacteria</taxon>
        <taxon>Bacillati</taxon>
        <taxon>Actinomycetota</taxon>
        <taxon>Actinomycetes</taxon>
        <taxon>Micrococcales</taxon>
        <taxon>Micrococcaceae</taxon>
        <taxon>Paeniglutamicibacter</taxon>
    </lineage>
</organism>
<dbReference type="EMBL" id="JACHVS010000001">
    <property type="protein sequence ID" value="MBB2993888.1"/>
    <property type="molecule type" value="Genomic_DNA"/>
</dbReference>
<name>A0A839QCN8_9MICC</name>
<dbReference type="InterPro" id="IPR009384">
    <property type="entry name" value="SwrD-like"/>
</dbReference>
<gene>
    <name evidence="1" type="ORF">E9229_000079</name>
</gene>
<keyword evidence="2" id="KW-1185">Reference proteome</keyword>
<proteinExistence type="predicted"/>
<dbReference type="PANTHER" id="PTHR39185">
    <property type="entry name" value="SWARMING MOTILITY PROTEIN SWRD"/>
    <property type="match status" value="1"/>
</dbReference>
<dbReference type="RefSeq" id="WP_183509240.1">
    <property type="nucleotide sequence ID" value="NZ_BAABGK010000010.1"/>
</dbReference>
<keyword evidence="1" id="KW-0969">Cilium</keyword>
<accession>A0A839QCN8</accession>
<dbReference type="AlphaFoldDB" id="A0A839QCN8"/>
<protein>
    <submittedName>
        <fullName evidence="1">Flagellar protein FlbD</fullName>
    </submittedName>
</protein>